<comment type="caution">
    <text evidence="1">The sequence shown here is derived from an EMBL/GenBank/DDBJ whole genome shotgun (WGS) entry which is preliminary data.</text>
</comment>
<proteinExistence type="predicted"/>
<evidence type="ECO:0000313" key="2">
    <source>
        <dbReference type="Proteomes" id="UP000311919"/>
    </source>
</evidence>
<name>A0A4Z2DY73_SCHJA</name>
<sequence length="213" mass="24204">YTSTQSDVQGHSYYTRYGRRKMMYELERPFLLNPDIGFRVAVHQFSYRSLLVLESGTFFMGSSFESGNRIRSIRIVGANMTNIYKFTLTFSSMVWVEWERMDICNLPSESYIFPFVRLHQNGTIQFHWWTSQPGNCSVIIEVSDGIYNGSADGRCRAQTSKVKCIAESTPNANCTWCTEFKRCIPSTSSCASEDQTATSQRNDGANAISTGVY</sequence>
<dbReference type="Proteomes" id="UP000311919">
    <property type="component" value="Unassembled WGS sequence"/>
</dbReference>
<protein>
    <submittedName>
        <fullName evidence="1">Egg protein</fullName>
    </submittedName>
</protein>
<dbReference type="AlphaFoldDB" id="A0A4Z2DY73"/>
<reference evidence="1 2" key="1">
    <citation type="submission" date="2019-03" db="EMBL/GenBank/DDBJ databases">
        <title>An improved genome assembly of the fluke Schistosoma japonicum.</title>
        <authorList>
            <person name="Hu W."/>
            <person name="Luo F."/>
            <person name="Yin M."/>
            <person name="Mo X."/>
            <person name="Sun C."/>
            <person name="Wu Q."/>
            <person name="Zhu B."/>
            <person name="Xiang M."/>
            <person name="Wang J."/>
            <person name="Wang Y."/>
            <person name="Zhang T."/>
            <person name="Xu B."/>
            <person name="Zheng H."/>
            <person name="Feng Z."/>
        </authorList>
    </citation>
    <scope>NUCLEOTIDE SEQUENCE [LARGE SCALE GENOMIC DNA]</scope>
    <source>
        <strain evidence="1">HuSjv2</strain>
        <tissue evidence="1">Worms</tissue>
    </source>
</reference>
<gene>
    <name evidence="1" type="ORF">EWB00_003171</name>
</gene>
<dbReference type="EMBL" id="SKCS01000002">
    <property type="protein sequence ID" value="TNN21446.1"/>
    <property type="molecule type" value="Genomic_DNA"/>
</dbReference>
<evidence type="ECO:0000313" key="1">
    <source>
        <dbReference type="EMBL" id="TNN21446.1"/>
    </source>
</evidence>
<keyword evidence="2" id="KW-1185">Reference proteome</keyword>
<organism evidence="1 2">
    <name type="scientific">Schistosoma japonicum</name>
    <name type="common">Blood fluke</name>
    <dbReference type="NCBI Taxonomy" id="6182"/>
    <lineage>
        <taxon>Eukaryota</taxon>
        <taxon>Metazoa</taxon>
        <taxon>Spiralia</taxon>
        <taxon>Lophotrochozoa</taxon>
        <taxon>Platyhelminthes</taxon>
        <taxon>Trematoda</taxon>
        <taxon>Digenea</taxon>
        <taxon>Strigeidida</taxon>
        <taxon>Schistosomatoidea</taxon>
        <taxon>Schistosomatidae</taxon>
        <taxon>Schistosoma</taxon>
    </lineage>
</organism>
<accession>A0A4Z2DY73</accession>
<feature type="non-terminal residue" evidence="1">
    <location>
        <position position="1"/>
    </location>
</feature>